<dbReference type="GO" id="GO:0003677">
    <property type="term" value="F:DNA binding"/>
    <property type="evidence" value="ECO:0007669"/>
    <property type="project" value="UniProtKB-KW"/>
</dbReference>
<keyword evidence="4" id="KW-1185">Reference proteome</keyword>
<reference evidence="3" key="1">
    <citation type="journal article" date="2020" name="Microb. Genom.">
        <title>Genetic diversity of clinical and environmental Mucorales isolates obtained from an investigation of mucormycosis cases among solid organ transplant recipients.</title>
        <authorList>
            <person name="Nguyen M.H."/>
            <person name="Kaul D."/>
            <person name="Muto C."/>
            <person name="Cheng S.J."/>
            <person name="Richter R.A."/>
            <person name="Bruno V.M."/>
            <person name="Liu G."/>
            <person name="Beyhan S."/>
            <person name="Sundermann A.J."/>
            <person name="Mounaud S."/>
            <person name="Pasculle A.W."/>
            <person name="Nierman W.C."/>
            <person name="Driscoll E."/>
            <person name="Cumbie R."/>
            <person name="Clancy C.J."/>
            <person name="Dupont C.L."/>
        </authorList>
    </citation>
    <scope>NUCLEOTIDE SEQUENCE</scope>
    <source>
        <strain evidence="3">GL11</strain>
    </source>
</reference>
<dbReference type="InterPro" id="IPR011010">
    <property type="entry name" value="DNA_brk_join_enz"/>
</dbReference>
<dbReference type="Gene3D" id="1.10.443.10">
    <property type="entry name" value="Intergrase catalytic core"/>
    <property type="match status" value="1"/>
</dbReference>
<evidence type="ECO:0000313" key="4">
    <source>
        <dbReference type="Proteomes" id="UP000716291"/>
    </source>
</evidence>
<dbReference type="InterPro" id="IPR010998">
    <property type="entry name" value="Integrase_recombinase_N"/>
</dbReference>
<dbReference type="AlphaFoldDB" id="A0A9P6WXM4"/>
<evidence type="ECO:0000256" key="1">
    <source>
        <dbReference type="ARBA" id="ARBA00023125"/>
    </source>
</evidence>
<comment type="caution">
    <text evidence="3">The sequence shown here is derived from an EMBL/GenBank/DDBJ whole genome shotgun (WGS) entry which is preliminary data.</text>
</comment>
<dbReference type="Proteomes" id="UP000716291">
    <property type="component" value="Unassembled WGS sequence"/>
</dbReference>
<keyword evidence="2" id="KW-0233">DNA recombination</keyword>
<dbReference type="OrthoDB" id="2288922at2759"/>
<proteinExistence type="predicted"/>
<dbReference type="GO" id="GO:0015074">
    <property type="term" value="P:DNA integration"/>
    <property type="evidence" value="ECO:0007669"/>
    <property type="project" value="InterPro"/>
</dbReference>
<dbReference type="GO" id="GO:0006310">
    <property type="term" value="P:DNA recombination"/>
    <property type="evidence" value="ECO:0007669"/>
    <property type="project" value="UniProtKB-KW"/>
</dbReference>
<evidence type="ECO:0000256" key="2">
    <source>
        <dbReference type="ARBA" id="ARBA00023172"/>
    </source>
</evidence>
<evidence type="ECO:0008006" key="5">
    <source>
        <dbReference type="Google" id="ProtNLM"/>
    </source>
</evidence>
<dbReference type="SUPFAM" id="SSF56349">
    <property type="entry name" value="DNA breaking-rejoining enzymes"/>
    <property type="match status" value="1"/>
</dbReference>
<gene>
    <name evidence="3" type="ORF">G6F64_012250</name>
</gene>
<protein>
    <recommendedName>
        <fullName evidence="5">Integrase SAM-like N-terminal domain-containing protein</fullName>
    </recommendedName>
</protein>
<sequence length="363" mass="40246">MMNDVVLQHTSPSTTQELDAIRVAIIRNKLESQHLNEHAVSDLLRQRLAPTATNKGYCKNQLRFLEWAQQHNVSFTAFSGVDMVNFLADIRQSHGLQMATLKTMRAAVAHLHDNTNSMSTNPLVNSYLDSLSKQAAPVAIHRPTVDMSPALVYARTIPSRSTTPLQVLQQKLAFLLAMSAFLRPSDLARIPFASCGISTSGCLLFQVVAPKETRKKRRIIKPFTVHPHASDNELCPVQCFKALRDHPAMRSRREDSPLFVKSNNIHQPLSSSTISSWLPQGFISLCTSESDVSLRSSASSPALDLGVSRDDIVTLDNWASSNTFTHHYQRNHMANVDFTSVVLSGVEDDDFFDAQDSFSGSAQ</sequence>
<name>A0A9P6WXM4_RHIOR</name>
<organism evidence="3 4">
    <name type="scientific">Rhizopus oryzae</name>
    <name type="common">Mucormycosis agent</name>
    <name type="synonym">Rhizopus arrhizus var. delemar</name>
    <dbReference type="NCBI Taxonomy" id="64495"/>
    <lineage>
        <taxon>Eukaryota</taxon>
        <taxon>Fungi</taxon>
        <taxon>Fungi incertae sedis</taxon>
        <taxon>Mucoromycota</taxon>
        <taxon>Mucoromycotina</taxon>
        <taxon>Mucoromycetes</taxon>
        <taxon>Mucorales</taxon>
        <taxon>Mucorineae</taxon>
        <taxon>Rhizopodaceae</taxon>
        <taxon>Rhizopus</taxon>
    </lineage>
</organism>
<dbReference type="InterPro" id="IPR013762">
    <property type="entry name" value="Integrase-like_cat_sf"/>
</dbReference>
<dbReference type="EMBL" id="JAANQT010003579">
    <property type="protein sequence ID" value="KAG1300933.1"/>
    <property type="molecule type" value="Genomic_DNA"/>
</dbReference>
<dbReference type="PANTHER" id="PTHR35617">
    <property type="entry name" value="PHAGE_INTEGRASE DOMAIN-CONTAINING PROTEIN"/>
    <property type="match status" value="1"/>
</dbReference>
<keyword evidence="1" id="KW-0238">DNA-binding</keyword>
<accession>A0A9P6WXM4</accession>
<dbReference type="Gene3D" id="1.10.150.130">
    <property type="match status" value="1"/>
</dbReference>
<evidence type="ECO:0000313" key="3">
    <source>
        <dbReference type="EMBL" id="KAG1300933.1"/>
    </source>
</evidence>
<dbReference type="SUPFAM" id="SSF47823">
    <property type="entry name" value="lambda integrase-like, N-terminal domain"/>
    <property type="match status" value="1"/>
</dbReference>
<dbReference type="PANTHER" id="PTHR35617:SF3">
    <property type="entry name" value="CORE-BINDING (CB) DOMAIN-CONTAINING PROTEIN"/>
    <property type="match status" value="1"/>
</dbReference>